<gene>
    <name evidence="1" type="primary">AlNc14C201G8694</name>
    <name evidence="1" type="ORF">ALNC14_097860</name>
</gene>
<dbReference type="HOGENOM" id="CLU_2431557_0_0_1"/>
<protein>
    <submittedName>
        <fullName evidence="1">AlNc14C201G8694 protein</fullName>
    </submittedName>
</protein>
<name>F0WQN3_9STRA</name>
<evidence type="ECO:0000313" key="1">
    <source>
        <dbReference type="EMBL" id="CCA23642.1"/>
    </source>
</evidence>
<dbReference type="AlphaFoldDB" id="F0WQN3"/>
<accession>F0WQN3</accession>
<reference evidence="1" key="1">
    <citation type="journal article" date="2011" name="PLoS Biol.">
        <title>Gene gain and loss during evolution of obligate parasitism in the white rust pathogen of Arabidopsis thaliana.</title>
        <authorList>
            <person name="Kemen E."/>
            <person name="Gardiner A."/>
            <person name="Schultz-Larsen T."/>
            <person name="Kemen A.C."/>
            <person name="Balmuth A.L."/>
            <person name="Robert-Seilaniantz A."/>
            <person name="Bailey K."/>
            <person name="Holub E."/>
            <person name="Studholme D.J."/>
            <person name="Maclean D."/>
            <person name="Jones J.D."/>
        </authorList>
    </citation>
    <scope>NUCLEOTIDE SEQUENCE</scope>
</reference>
<organism evidence="1">
    <name type="scientific">Albugo laibachii Nc14</name>
    <dbReference type="NCBI Taxonomy" id="890382"/>
    <lineage>
        <taxon>Eukaryota</taxon>
        <taxon>Sar</taxon>
        <taxon>Stramenopiles</taxon>
        <taxon>Oomycota</taxon>
        <taxon>Peronosporomycetes</taxon>
        <taxon>Albuginales</taxon>
        <taxon>Albuginaceae</taxon>
        <taxon>Albugo</taxon>
    </lineage>
</organism>
<sequence>MKDLVTSNTFVSPSLGFFHFNPMDPAASLLATIESRLFSQRSRFPEKTIQWPFTLNALCSLTLIDYISINTNDNTFLRAMCINYTIEIMYL</sequence>
<reference evidence="1" key="2">
    <citation type="submission" date="2011-02" db="EMBL/GenBank/DDBJ databases">
        <authorList>
            <person name="MacLean D."/>
        </authorList>
    </citation>
    <scope>NUCLEOTIDE SEQUENCE</scope>
</reference>
<proteinExistence type="predicted"/>
<dbReference type="EMBL" id="FR824246">
    <property type="protein sequence ID" value="CCA23642.1"/>
    <property type="molecule type" value="Genomic_DNA"/>
</dbReference>